<geneLocation type="plasmid" evidence="2">
    <name>pCM32</name>
</geneLocation>
<evidence type="ECO:0000256" key="1">
    <source>
        <dbReference type="SAM" id="MobiDB-lite"/>
    </source>
</evidence>
<name>A0A0C5BHU7_9PSEU</name>
<gene>
    <name evidence="2" type="ORF">pCM32.6c</name>
</gene>
<reference evidence="2" key="1">
    <citation type="journal article" date="2015" name="Appl. Microbiol. Biotechnol.">
        <title>Characterization of the chromosomal integration of Saccharopolyspora plasmid pCM32 and its application to improve production of spinosyn in Saccharopolyspora spinosa.</title>
        <authorList>
            <person name="Chen J."/>
            <person name="Xia H."/>
            <person name="Dang F."/>
            <person name="Xu Q."/>
            <person name="Li W."/>
            <person name="Qin Z."/>
        </authorList>
    </citation>
    <scope>NUCLEOTIDE SEQUENCE</scope>
    <source>
        <strain evidence="2">YIM 61095</strain>
        <plasmid evidence="2">pCM32</plasmid>
    </source>
</reference>
<feature type="compositionally biased region" description="Basic residues" evidence="1">
    <location>
        <begin position="59"/>
        <end position="78"/>
    </location>
</feature>
<sequence length="78" mass="9062">MHRLRVRNPHLEHLAAAGTLHPSDQVLGDLVTSNNRSQLDNRVLTVLRDDLDLTSRQPQHQRHRTRIRMRQPLHHAAS</sequence>
<organism evidence="2">
    <name type="scientific">Saccharopolyspora endophytica</name>
    <dbReference type="NCBI Taxonomy" id="543886"/>
    <lineage>
        <taxon>Bacteria</taxon>
        <taxon>Bacillati</taxon>
        <taxon>Actinomycetota</taxon>
        <taxon>Actinomycetes</taxon>
        <taxon>Pseudonocardiales</taxon>
        <taxon>Pseudonocardiaceae</taxon>
        <taxon>Saccharopolyspora</taxon>
    </lineage>
</organism>
<accession>A0A0C5BHU7</accession>
<keyword evidence="2" id="KW-0614">Plasmid</keyword>
<evidence type="ECO:0000313" key="2">
    <source>
        <dbReference type="EMBL" id="AJM87332.1"/>
    </source>
</evidence>
<proteinExistence type="predicted"/>
<feature type="region of interest" description="Disordered" evidence="1">
    <location>
        <begin position="55"/>
        <end position="78"/>
    </location>
</feature>
<dbReference type="EMBL" id="KM260754">
    <property type="protein sequence ID" value="AJM87332.1"/>
    <property type="molecule type" value="Genomic_DNA"/>
</dbReference>
<protein>
    <submittedName>
        <fullName evidence="2">Uncharacterized protein</fullName>
    </submittedName>
</protein>
<dbReference type="AlphaFoldDB" id="A0A0C5BHU7"/>